<evidence type="ECO:0008006" key="5">
    <source>
        <dbReference type="Google" id="ProtNLM"/>
    </source>
</evidence>
<gene>
    <name evidence="3" type="ORF">SLS56_000511</name>
</gene>
<keyword evidence="2" id="KW-0812">Transmembrane</keyword>
<proteinExistence type="predicted"/>
<accession>A0ABR3TEG6</accession>
<organism evidence="3 4">
    <name type="scientific">Neofusicoccum ribis</name>
    <dbReference type="NCBI Taxonomy" id="45134"/>
    <lineage>
        <taxon>Eukaryota</taxon>
        <taxon>Fungi</taxon>
        <taxon>Dikarya</taxon>
        <taxon>Ascomycota</taxon>
        <taxon>Pezizomycotina</taxon>
        <taxon>Dothideomycetes</taxon>
        <taxon>Dothideomycetes incertae sedis</taxon>
        <taxon>Botryosphaeriales</taxon>
        <taxon>Botryosphaeriaceae</taxon>
        <taxon>Neofusicoccum</taxon>
    </lineage>
</organism>
<feature type="region of interest" description="Disordered" evidence="1">
    <location>
        <begin position="118"/>
        <end position="146"/>
    </location>
</feature>
<feature type="compositionally biased region" description="Low complexity" evidence="1">
    <location>
        <begin position="503"/>
        <end position="512"/>
    </location>
</feature>
<feature type="transmembrane region" description="Helical" evidence="2">
    <location>
        <begin position="588"/>
        <end position="607"/>
    </location>
</feature>
<keyword evidence="2" id="KW-0472">Membrane</keyword>
<feature type="compositionally biased region" description="Basic and acidic residues" evidence="1">
    <location>
        <begin position="724"/>
        <end position="744"/>
    </location>
</feature>
<keyword evidence="2" id="KW-1133">Transmembrane helix</keyword>
<feature type="region of interest" description="Disordered" evidence="1">
    <location>
        <begin position="184"/>
        <end position="235"/>
    </location>
</feature>
<dbReference type="Gene3D" id="3.10.20.90">
    <property type="entry name" value="Phosphatidylinositol 3-kinase Catalytic Subunit, Chain A, domain 1"/>
    <property type="match status" value="1"/>
</dbReference>
<protein>
    <recommendedName>
        <fullName evidence="5">Ubiquitin-like domain-containing protein</fullName>
    </recommendedName>
</protein>
<reference evidence="3 4" key="1">
    <citation type="submission" date="2024-02" db="EMBL/GenBank/DDBJ databases">
        <title>De novo assembly and annotation of 12 fungi associated with fruit tree decline syndrome in Ontario, Canada.</title>
        <authorList>
            <person name="Sulman M."/>
            <person name="Ellouze W."/>
            <person name="Ilyukhin E."/>
        </authorList>
    </citation>
    <scope>NUCLEOTIDE SEQUENCE [LARGE SCALE GENOMIC DNA]</scope>
    <source>
        <strain evidence="3 4">M1-105</strain>
    </source>
</reference>
<evidence type="ECO:0000256" key="2">
    <source>
        <dbReference type="SAM" id="Phobius"/>
    </source>
</evidence>
<dbReference type="Proteomes" id="UP001521116">
    <property type="component" value="Unassembled WGS sequence"/>
</dbReference>
<dbReference type="PANTHER" id="PTHR48125">
    <property type="entry name" value="LP07818P1"/>
    <property type="match status" value="1"/>
</dbReference>
<name>A0ABR3TEG6_9PEZI</name>
<feature type="transmembrane region" description="Helical" evidence="2">
    <location>
        <begin position="558"/>
        <end position="581"/>
    </location>
</feature>
<dbReference type="InterPro" id="IPR029071">
    <property type="entry name" value="Ubiquitin-like_domsf"/>
</dbReference>
<feature type="region of interest" description="Disordered" evidence="1">
    <location>
        <begin position="387"/>
        <end position="430"/>
    </location>
</feature>
<evidence type="ECO:0000256" key="1">
    <source>
        <dbReference type="SAM" id="MobiDB-lite"/>
    </source>
</evidence>
<feature type="compositionally biased region" description="Low complexity" evidence="1">
    <location>
        <begin position="806"/>
        <end position="822"/>
    </location>
</feature>
<keyword evidence="4" id="KW-1185">Reference proteome</keyword>
<feature type="region of interest" description="Disordered" evidence="1">
    <location>
        <begin position="724"/>
        <end position="841"/>
    </location>
</feature>
<feature type="region of interest" description="Disordered" evidence="1">
    <location>
        <begin position="493"/>
        <end position="535"/>
    </location>
</feature>
<feature type="compositionally biased region" description="Low complexity" evidence="1">
    <location>
        <begin position="747"/>
        <end position="762"/>
    </location>
</feature>
<feature type="region of interest" description="Disordered" evidence="1">
    <location>
        <begin position="631"/>
        <end position="675"/>
    </location>
</feature>
<dbReference type="EMBL" id="JAJVDC020000002">
    <property type="protein sequence ID" value="KAL1637954.1"/>
    <property type="molecule type" value="Genomic_DNA"/>
</dbReference>
<comment type="caution">
    <text evidence="3">The sequence shown here is derived from an EMBL/GenBank/DDBJ whole genome shotgun (WGS) entry which is preliminary data.</text>
</comment>
<sequence>MATPTVDVRVLSPSPEADGGINFAALPASTTIAELKAKIKDALPSHPAPDRMRIIYLGRVVMNDTALGTVFGPSEIQQGRVYNLHMVLSEAPTARSSTAPPTNPFRAAAPPSNLPFARAAAPNRPQSQPPRVDRAPAPGIPPFAAPNVQPGVPITGPAFMEQMNLAHQAAMRQMQQMQMNFNQRRAPEGTQPADNNGQAPGGHSRSASQPNPQQPQAPPSRVTITQGGIGPNGERWSFSVNNGAVVLPQQQPALGLPQLPMVFDPRPPIRLVDPMGGMDAQRMLDQVHTNLEAAQQQVSVINNILAPPNVSREEVWRMPPAQFQRAAIEIERLNIYLSTMDQLLHSLVINPLYSRNRELVSLQMDNESMRNATRRLIRTLGDHITARRQETQSTRDAPGLSIASQIANPPTLNPPPVASGGTRTEGTPRNTSANNIYLLSSPNGPHAILYSSEGTFATPGSSSFGDAFTQNLAYQRALSDVAHLMAPTRASLTDRQLPPLPPQQNAAAPGPQENLFPPPGEAVRENQPQNPVQNPLLAGVQPQIQQQILQQQQEANQLPIAAIATHFWLLIRIFGMLWFFSGAGWQRTLMLSLCGVAIYIFQAGILGDRVLGNRWDRVRHYFENLVGIPHQQPAQQQRPARQAQANDANNNNNGAVDIGPPGRRGRRRDPSPEEVAQRLLREREQQQRTWLRERVRGVERSVALFVASLWPGLGERMVAAREEAEAQARRDAQDREEEERRAETEAEAQAQAQEQARVQEAGVGEGESEVAANGTVENRGGSGNDSPAAAAEEDKVDKGKGRFVDAGEASSSSVATAGASEGDTGPAEATQRTGWSFDEVD</sequence>
<feature type="compositionally biased region" description="Low complexity" evidence="1">
    <location>
        <begin position="631"/>
        <end position="661"/>
    </location>
</feature>
<dbReference type="SUPFAM" id="SSF54236">
    <property type="entry name" value="Ubiquitin-like"/>
    <property type="match status" value="1"/>
</dbReference>
<evidence type="ECO:0000313" key="3">
    <source>
        <dbReference type="EMBL" id="KAL1637954.1"/>
    </source>
</evidence>
<dbReference type="PANTHER" id="PTHR48125:SF10">
    <property type="entry name" value="OS12G0136300 PROTEIN"/>
    <property type="match status" value="1"/>
</dbReference>
<feature type="compositionally biased region" description="Basic and acidic residues" evidence="1">
    <location>
        <begin position="792"/>
        <end position="805"/>
    </location>
</feature>
<feature type="compositionally biased region" description="Polar residues" evidence="1">
    <location>
        <begin position="421"/>
        <end position="430"/>
    </location>
</feature>
<evidence type="ECO:0000313" key="4">
    <source>
        <dbReference type="Proteomes" id="UP001521116"/>
    </source>
</evidence>